<name>A0A0A9AA62_ARUDO</name>
<reference evidence="3" key="1">
    <citation type="submission" date="2014-09" db="EMBL/GenBank/DDBJ databases">
        <authorList>
            <person name="Magalhaes I.L.F."/>
            <person name="Oliveira U."/>
            <person name="Santos F.R."/>
            <person name="Vidigal T.H.D.A."/>
            <person name="Brescovit A.D."/>
            <person name="Santos A.J."/>
        </authorList>
    </citation>
    <scope>NUCLEOTIDE SEQUENCE</scope>
    <source>
        <tissue evidence="3">Shoot tissue taken approximately 20 cm above the soil surface</tissue>
    </source>
</reference>
<feature type="signal peptide" evidence="2">
    <location>
        <begin position="1"/>
        <end position="16"/>
    </location>
</feature>
<feature type="chain" id="PRO_5002043817" evidence="2">
    <location>
        <begin position="17"/>
        <end position="55"/>
    </location>
</feature>
<keyword evidence="1" id="KW-1133">Transmembrane helix</keyword>
<evidence type="ECO:0000256" key="1">
    <source>
        <dbReference type="SAM" id="Phobius"/>
    </source>
</evidence>
<feature type="transmembrane region" description="Helical" evidence="1">
    <location>
        <begin position="35"/>
        <end position="53"/>
    </location>
</feature>
<keyword evidence="1" id="KW-0812">Transmembrane</keyword>
<evidence type="ECO:0000313" key="3">
    <source>
        <dbReference type="EMBL" id="JAD46828.1"/>
    </source>
</evidence>
<dbReference type="AlphaFoldDB" id="A0A0A9AA62"/>
<accession>A0A0A9AA62</accession>
<protein>
    <submittedName>
        <fullName evidence="3">Uncharacterized protein</fullName>
    </submittedName>
</protein>
<evidence type="ECO:0000256" key="2">
    <source>
        <dbReference type="SAM" id="SignalP"/>
    </source>
</evidence>
<dbReference type="EMBL" id="GBRH01251067">
    <property type="protein sequence ID" value="JAD46828.1"/>
    <property type="molecule type" value="Transcribed_RNA"/>
</dbReference>
<organism evidence="3">
    <name type="scientific">Arundo donax</name>
    <name type="common">Giant reed</name>
    <name type="synonym">Donax arundinaceus</name>
    <dbReference type="NCBI Taxonomy" id="35708"/>
    <lineage>
        <taxon>Eukaryota</taxon>
        <taxon>Viridiplantae</taxon>
        <taxon>Streptophyta</taxon>
        <taxon>Embryophyta</taxon>
        <taxon>Tracheophyta</taxon>
        <taxon>Spermatophyta</taxon>
        <taxon>Magnoliopsida</taxon>
        <taxon>Liliopsida</taxon>
        <taxon>Poales</taxon>
        <taxon>Poaceae</taxon>
        <taxon>PACMAD clade</taxon>
        <taxon>Arundinoideae</taxon>
        <taxon>Arundineae</taxon>
        <taxon>Arundo</taxon>
    </lineage>
</organism>
<sequence length="55" mass="6522">MFVLLLLDVLWTCCFCTRSSNIMLLWQVTIYSSDSYINLGAPAVFYYFFFDTWTT</sequence>
<keyword evidence="1" id="KW-0472">Membrane</keyword>
<reference evidence="3" key="2">
    <citation type="journal article" date="2015" name="Data Brief">
        <title>Shoot transcriptome of the giant reed, Arundo donax.</title>
        <authorList>
            <person name="Barrero R.A."/>
            <person name="Guerrero F.D."/>
            <person name="Moolhuijzen P."/>
            <person name="Goolsby J.A."/>
            <person name="Tidwell J."/>
            <person name="Bellgard S.E."/>
            <person name="Bellgard M.I."/>
        </authorList>
    </citation>
    <scope>NUCLEOTIDE SEQUENCE</scope>
    <source>
        <tissue evidence="3">Shoot tissue taken approximately 20 cm above the soil surface</tissue>
    </source>
</reference>
<proteinExistence type="predicted"/>
<keyword evidence="2" id="KW-0732">Signal</keyword>